<evidence type="ECO:0000313" key="2">
    <source>
        <dbReference type="Proteomes" id="UP000045545"/>
    </source>
</evidence>
<name>A0A0E4C8W5_9FIRM</name>
<dbReference type="AlphaFoldDB" id="A0A0E4C8W5"/>
<dbReference type="Proteomes" id="UP000045545">
    <property type="component" value="Unassembled WGS sequence"/>
</dbReference>
<dbReference type="EMBL" id="CGIH01000029">
    <property type="protein sequence ID" value="CFX74684.1"/>
    <property type="molecule type" value="Genomic_DNA"/>
</dbReference>
<gene>
    <name evidence="1" type="ORF">1779</name>
</gene>
<reference evidence="1 2" key="1">
    <citation type="submission" date="2015-03" db="EMBL/GenBank/DDBJ databases">
        <authorList>
            <person name="Murphy D."/>
        </authorList>
    </citation>
    <scope>NUCLEOTIDE SEQUENCE [LARGE SCALE GENOMIC DNA]</scope>
    <source>
        <strain evidence="1 2">OL-4</strain>
    </source>
</reference>
<organism evidence="1 2">
    <name type="scientific">Syntrophomonas zehnderi OL-4</name>
    <dbReference type="NCBI Taxonomy" id="690567"/>
    <lineage>
        <taxon>Bacteria</taxon>
        <taxon>Bacillati</taxon>
        <taxon>Bacillota</taxon>
        <taxon>Clostridia</taxon>
        <taxon>Eubacteriales</taxon>
        <taxon>Syntrophomonadaceae</taxon>
        <taxon>Syntrophomonas</taxon>
    </lineage>
</organism>
<accession>A0A0E4C8W5</accession>
<evidence type="ECO:0000313" key="1">
    <source>
        <dbReference type="EMBL" id="CFX74684.1"/>
    </source>
</evidence>
<proteinExistence type="predicted"/>
<sequence>MEPLFEERLDLVAPRAGAWIETVVPPPILTFFAGSHPVRVRGLKPEPVPTVYAADLSHPVRVRGLKPVVPLRVVCRKSSHPVRVRGLKQGYLVFVILALASHPVRVRGLKRIVILPVFRLAFVAPRAGAWIETVSLAFTSSQFL</sequence>
<keyword evidence="2" id="KW-1185">Reference proteome</keyword>
<protein>
    <submittedName>
        <fullName evidence="1">Uncharacterized</fullName>
    </submittedName>
</protein>